<proteinExistence type="predicted"/>
<gene>
    <name evidence="1" type="ORF">TCMB3V08_LOCUS9210</name>
</gene>
<evidence type="ECO:0000313" key="1">
    <source>
        <dbReference type="EMBL" id="CAD7576644.1"/>
    </source>
</evidence>
<reference evidence="1" key="1">
    <citation type="submission" date="2020-11" db="EMBL/GenBank/DDBJ databases">
        <authorList>
            <person name="Tran Van P."/>
        </authorList>
    </citation>
    <scope>NUCLEOTIDE SEQUENCE</scope>
</reference>
<dbReference type="EMBL" id="OE184493">
    <property type="protein sequence ID" value="CAD7576644.1"/>
    <property type="molecule type" value="Genomic_DNA"/>
</dbReference>
<dbReference type="AlphaFoldDB" id="A0A7R9PB72"/>
<name>A0A7R9PB72_TIMCA</name>
<organism evidence="1">
    <name type="scientific">Timema californicum</name>
    <name type="common">California timema</name>
    <name type="synonym">Walking stick</name>
    <dbReference type="NCBI Taxonomy" id="61474"/>
    <lineage>
        <taxon>Eukaryota</taxon>
        <taxon>Metazoa</taxon>
        <taxon>Ecdysozoa</taxon>
        <taxon>Arthropoda</taxon>
        <taxon>Hexapoda</taxon>
        <taxon>Insecta</taxon>
        <taxon>Pterygota</taxon>
        <taxon>Neoptera</taxon>
        <taxon>Polyneoptera</taxon>
        <taxon>Phasmatodea</taxon>
        <taxon>Timematodea</taxon>
        <taxon>Timematoidea</taxon>
        <taxon>Timematidae</taxon>
        <taxon>Timema</taxon>
    </lineage>
</organism>
<sequence>MYVMSGGLAGLTLSGMMGQYGRCVLVSQVATWFYQTIPSHSGSTFSWRNINSFNNKRACATRCMDIVEVKGVCKDEEVWRKLVRMEKVRSLKKKLNAQFLVFPIREHCCLNNREQQLSELEKLRKQSDHLEATQHICQ</sequence>
<protein>
    <submittedName>
        <fullName evidence="1">(California timema) hypothetical protein</fullName>
    </submittedName>
</protein>
<accession>A0A7R9PB72</accession>